<gene>
    <name evidence="1" type="ORF">GCM10010968_21390</name>
</gene>
<dbReference type="EMBL" id="BMLM01000002">
    <property type="protein sequence ID" value="GGN87161.1"/>
    <property type="molecule type" value="Genomic_DNA"/>
</dbReference>
<organism evidence="1 2">
    <name type="scientific">Agrococcus terreus</name>
    <dbReference type="NCBI Taxonomy" id="574649"/>
    <lineage>
        <taxon>Bacteria</taxon>
        <taxon>Bacillati</taxon>
        <taxon>Actinomycetota</taxon>
        <taxon>Actinomycetes</taxon>
        <taxon>Micrococcales</taxon>
        <taxon>Microbacteriaceae</taxon>
        <taxon>Agrococcus</taxon>
    </lineage>
</organism>
<proteinExistence type="predicted"/>
<protein>
    <submittedName>
        <fullName evidence="1">Uncharacterized protein</fullName>
    </submittedName>
</protein>
<dbReference type="RefSeq" id="WP_188718300.1">
    <property type="nucleotide sequence ID" value="NZ_BAABBD010000003.1"/>
</dbReference>
<accession>A0ABQ2KNB7</accession>
<keyword evidence="2" id="KW-1185">Reference proteome</keyword>
<dbReference type="Proteomes" id="UP000626982">
    <property type="component" value="Unassembled WGS sequence"/>
</dbReference>
<name>A0ABQ2KNB7_9MICO</name>
<sequence length="109" mass="12254">MVVRADEVVASMRMLLTDPERRSHIAWVWGGASGSSAIVVYRWLREPQLLGFERDVEEYATLFAPIDSDSMASILAVEIEEPGARARTVPEHVERAVPAHLRALVRWSI</sequence>
<reference evidence="2" key="1">
    <citation type="journal article" date="2019" name="Int. J. Syst. Evol. Microbiol.">
        <title>The Global Catalogue of Microorganisms (GCM) 10K type strain sequencing project: providing services to taxonomists for standard genome sequencing and annotation.</title>
        <authorList>
            <consortium name="The Broad Institute Genomics Platform"/>
            <consortium name="The Broad Institute Genome Sequencing Center for Infectious Disease"/>
            <person name="Wu L."/>
            <person name="Ma J."/>
        </authorList>
    </citation>
    <scope>NUCLEOTIDE SEQUENCE [LARGE SCALE GENOMIC DNA]</scope>
    <source>
        <strain evidence="2">CGMCC 1.6960</strain>
    </source>
</reference>
<evidence type="ECO:0000313" key="1">
    <source>
        <dbReference type="EMBL" id="GGN87161.1"/>
    </source>
</evidence>
<evidence type="ECO:0000313" key="2">
    <source>
        <dbReference type="Proteomes" id="UP000626982"/>
    </source>
</evidence>
<comment type="caution">
    <text evidence="1">The sequence shown here is derived from an EMBL/GenBank/DDBJ whole genome shotgun (WGS) entry which is preliminary data.</text>
</comment>